<accession>A0AAR2LDX0</accession>
<evidence type="ECO:0000256" key="1">
    <source>
        <dbReference type="SAM" id="Phobius"/>
    </source>
</evidence>
<dbReference type="Proteomes" id="UP001501920">
    <property type="component" value="Chromosome 10"/>
</dbReference>
<keyword evidence="1" id="KW-0472">Membrane</keyword>
<dbReference type="AlphaFoldDB" id="A0AAR2LDX0"/>
<reference evidence="2 3" key="1">
    <citation type="submission" date="2020-10" db="EMBL/GenBank/DDBJ databases">
        <title>Pygocentrus nattereri (red-bellied piranha) genome, fPygNat1, primary haplotype.</title>
        <authorList>
            <person name="Myers G."/>
            <person name="Meyer A."/>
            <person name="Karagic N."/>
            <person name="Pippel M."/>
            <person name="Winkler S."/>
            <person name="Tracey A."/>
            <person name="Wood J."/>
            <person name="Formenti G."/>
            <person name="Howe K."/>
            <person name="Fedrigo O."/>
            <person name="Jarvis E.D."/>
        </authorList>
    </citation>
    <scope>NUCLEOTIDE SEQUENCE [LARGE SCALE GENOMIC DNA]</scope>
</reference>
<organism evidence="2 3">
    <name type="scientific">Pygocentrus nattereri</name>
    <name type="common">Red-bellied piranha</name>
    <dbReference type="NCBI Taxonomy" id="42514"/>
    <lineage>
        <taxon>Eukaryota</taxon>
        <taxon>Metazoa</taxon>
        <taxon>Chordata</taxon>
        <taxon>Craniata</taxon>
        <taxon>Vertebrata</taxon>
        <taxon>Euteleostomi</taxon>
        <taxon>Actinopterygii</taxon>
        <taxon>Neopterygii</taxon>
        <taxon>Teleostei</taxon>
        <taxon>Ostariophysi</taxon>
        <taxon>Characiformes</taxon>
        <taxon>Characoidei</taxon>
        <taxon>Pygocentrus</taxon>
    </lineage>
</organism>
<proteinExistence type="predicted"/>
<keyword evidence="1" id="KW-1133">Transmembrane helix</keyword>
<evidence type="ECO:0000313" key="3">
    <source>
        <dbReference type="Proteomes" id="UP001501920"/>
    </source>
</evidence>
<keyword evidence="1" id="KW-0812">Transmembrane</keyword>
<evidence type="ECO:0000313" key="2">
    <source>
        <dbReference type="Ensembl" id="ENSPNAP00000072852.1"/>
    </source>
</evidence>
<reference evidence="2" key="3">
    <citation type="submission" date="2025-09" db="UniProtKB">
        <authorList>
            <consortium name="Ensembl"/>
        </authorList>
    </citation>
    <scope>IDENTIFICATION</scope>
</reference>
<dbReference type="PANTHER" id="PTHR33332">
    <property type="entry name" value="REVERSE TRANSCRIPTASE DOMAIN-CONTAINING PROTEIN"/>
    <property type="match status" value="1"/>
</dbReference>
<protein>
    <recommendedName>
        <fullName evidence="4">Reverse transcriptase domain-containing protein</fullName>
    </recommendedName>
</protein>
<dbReference type="GeneTree" id="ENSGT01120000278253"/>
<reference evidence="2" key="2">
    <citation type="submission" date="2025-08" db="UniProtKB">
        <authorList>
            <consortium name="Ensembl"/>
        </authorList>
    </citation>
    <scope>IDENTIFICATION</scope>
</reference>
<keyword evidence="3" id="KW-1185">Reference proteome</keyword>
<sequence length="146" mass="16739">MGTNALKLTQNYRSERQQCVALSNYKSDFLSISKGVLQGSILGPVLFNIYVALCKHKLFLNAKKSKFMLFSRSAITHFNSVNITTLTGSNIESEYKYLGIWLDDKLTFKPHINKLVSKCRQKLGYLYRNKSCFPVYARKRIVEATL</sequence>
<dbReference type="Ensembl" id="ENSPNAT00000045153.1">
    <property type="protein sequence ID" value="ENSPNAP00000072852.1"/>
    <property type="gene ID" value="ENSPNAG00000037783.1"/>
</dbReference>
<evidence type="ECO:0008006" key="4">
    <source>
        <dbReference type="Google" id="ProtNLM"/>
    </source>
</evidence>
<feature type="transmembrane region" description="Helical" evidence="1">
    <location>
        <begin position="35"/>
        <end position="54"/>
    </location>
</feature>
<name>A0AAR2LDX0_PYGNA</name>